<name>A0A3P7IWY0_STRVU</name>
<evidence type="ECO:0000313" key="2">
    <source>
        <dbReference type="EMBL" id="VDM68747.1"/>
    </source>
</evidence>
<reference evidence="2 3" key="1">
    <citation type="submission" date="2018-11" db="EMBL/GenBank/DDBJ databases">
        <authorList>
            <consortium name="Pathogen Informatics"/>
        </authorList>
    </citation>
    <scope>NUCLEOTIDE SEQUENCE [LARGE SCALE GENOMIC DNA]</scope>
</reference>
<keyword evidence="3" id="KW-1185">Reference proteome</keyword>
<proteinExistence type="predicted"/>
<evidence type="ECO:0000313" key="3">
    <source>
        <dbReference type="Proteomes" id="UP000270094"/>
    </source>
</evidence>
<organism evidence="2 3">
    <name type="scientific">Strongylus vulgaris</name>
    <name type="common">Blood worm</name>
    <dbReference type="NCBI Taxonomy" id="40348"/>
    <lineage>
        <taxon>Eukaryota</taxon>
        <taxon>Metazoa</taxon>
        <taxon>Ecdysozoa</taxon>
        <taxon>Nematoda</taxon>
        <taxon>Chromadorea</taxon>
        <taxon>Rhabditida</taxon>
        <taxon>Rhabditina</taxon>
        <taxon>Rhabditomorpha</taxon>
        <taxon>Strongyloidea</taxon>
        <taxon>Strongylidae</taxon>
        <taxon>Strongylus</taxon>
    </lineage>
</organism>
<dbReference type="AlphaFoldDB" id="A0A3P7IWY0"/>
<feature type="region of interest" description="Disordered" evidence="1">
    <location>
        <begin position="1"/>
        <end position="63"/>
    </location>
</feature>
<evidence type="ECO:0000256" key="1">
    <source>
        <dbReference type="SAM" id="MobiDB-lite"/>
    </source>
</evidence>
<sequence length="231" mass="24086">MLHSSVKVRRIGDSKSPSPPSESPSLRESVDSEPRSPPAAADEKLSSAERSASEPPSLPGSRGWQIASLYVVQNAQTKGARLEGLVIADLSTKELSPTERVSSSGRSTVSVERTLPLIKPLEQQRSSSQTPSTTESGKTSDGSSSSIHSGDQHVSATVSITTRPLQQPNSWINRGVQLITRSGSTSSSATSRSITTASSESSSPMSMTVPMSSGTSGAQSNITTPVLAKPP</sequence>
<accession>A0A3P7IWY0</accession>
<dbReference type="Proteomes" id="UP000270094">
    <property type="component" value="Unassembled WGS sequence"/>
</dbReference>
<feature type="compositionally biased region" description="Low complexity" evidence="1">
    <location>
        <begin position="98"/>
        <end position="114"/>
    </location>
</feature>
<feature type="region of interest" description="Disordered" evidence="1">
    <location>
        <begin position="88"/>
        <end position="231"/>
    </location>
</feature>
<feature type="compositionally biased region" description="Polar residues" evidence="1">
    <location>
        <begin position="152"/>
        <end position="172"/>
    </location>
</feature>
<feature type="compositionally biased region" description="Low complexity" evidence="1">
    <location>
        <begin position="123"/>
        <end position="149"/>
    </location>
</feature>
<feature type="compositionally biased region" description="Low complexity" evidence="1">
    <location>
        <begin position="179"/>
        <end position="216"/>
    </location>
</feature>
<gene>
    <name evidence="2" type="ORF">SVUK_LOCUS3745</name>
</gene>
<protein>
    <submittedName>
        <fullName evidence="2">Uncharacterized protein</fullName>
    </submittedName>
</protein>
<dbReference type="EMBL" id="UYYB01009837">
    <property type="protein sequence ID" value="VDM68747.1"/>
    <property type="molecule type" value="Genomic_DNA"/>
</dbReference>